<dbReference type="InterPro" id="IPR013078">
    <property type="entry name" value="His_Pase_superF_clade-1"/>
</dbReference>
<dbReference type="Gene3D" id="3.40.50.1240">
    <property type="entry name" value="Phosphoglycerate mutase-like"/>
    <property type="match status" value="1"/>
</dbReference>
<name>A0ABW1QZK9_9ACTN</name>
<dbReference type="Pfam" id="PF00300">
    <property type="entry name" value="His_Phos_1"/>
    <property type="match status" value="1"/>
</dbReference>
<sequence>MSLSTPRPFRLLLMRHGQTHGNVAGALDTGFPGLDLTDLGRAQAEAAVDRLAPHAVENVFVSKLVRTHQTAAPLASHHAIAPVELPGIHEITAGEYEMATTREAVMGYLGTVQKWLTGELSARMPGAETGAEFLERYDADVATIAGSGAETALLVSHGAAIRTWVAARVPGVADLPEARQPLHNTGVITVESHPTTDWRLVDWHAEPIGGVTDGVGVMDPYRQSTSGA</sequence>
<gene>
    <name evidence="1" type="ORF">ACFPWU_10360</name>
</gene>
<dbReference type="SMART" id="SM00855">
    <property type="entry name" value="PGAM"/>
    <property type="match status" value="1"/>
</dbReference>
<dbReference type="Proteomes" id="UP001596098">
    <property type="component" value="Unassembled WGS sequence"/>
</dbReference>
<accession>A0ABW1QZK9</accession>
<dbReference type="InterPro" id="IPR050275">
    <property type="entry name" value="PGM_Phosphatase"/>
</dbReference>
<dbReference type="PANTHER" id="PTHR48100">
    <property type="entry name" value="BROAD-SPECIFICITY PHOSPHATASE YOR283W-RELATED"/>
    <property type="match status" value="1"/>
</dbReference>
<protein>
    <submittedName>
        <fullName evidence="1">Histidine phosphatase family protein</fullName>
    </submittedName>
</protein>
<reference evidence="2" key="1">
    <citation type="journal article" date="2019" name="Int. J. Syst. Evol. Microbiol.">
        <title>The Global Catalogue of Microorganisms (GCM) 10K type strain sequencing project: providing services to taxonomists for standard genome sequencing and annotation.</title>
        <authorList>
            <consortium name="The Broad Institute Genomics Platform"/>
            <consortium name="The Broad Institute Genome Sequencing Center for Infectious Disease"/>
            <person name="Wu L."/>
            <person name="Ma J."/>
        </authorList>
    </citation>
    <scope>NUCLEOTIDE SEQUENCE [LARGE SCALE GENOMIC DNA]</scope>
    <source>
        <strain evidence="2">DFY28</strain>
    </source>
</reference>
<dbReference type="InterPro" id="IPR029033">
    <property type="entry name" value="His_PPase_superfam"/>
</dbReference>
<organism evidence="1 2">
    <name type="scientific">Nocardioides yefusunii</name>
    <dbReference type="NCBI Taxonomy" id="2500546"/>
    <lineage>
        <taxon>Bacteria</taxon>
        <taxon>Bacillati</taxon>
        <taxon>Actinomycetota</taxon>
        <taxon>Actinomycetes</taxon>
        <taxon>Propionibacteriales</taxon>
        <taxon>Nocardioidaceae</taxon>
        <taxon>Nocardioides</taxon>
    </lineage>
</organism>
<dbReference type="CDD" id="cd07067">
    <property type="entry name" value="HP_PGM_like"/>
    <property type="match status" value="1"/>
</dbReference>
<evidence type="ECO:0000313" key="2">
    <source>
        <dbReference type="Proteomes" id="UP001596098"/>
    </source>
</evidence>
<dbReference type="EMBL" id="JBHSQI010000005">
    <property type="protein sequence ID" value="MFC6154060.1"/>
    <property type="molecule type" value="Genomic_DNA"/>
</dbReference>
<comment type="caution">
    <text evidence="1">The sequence shown here is derived from an EMBL/GenBank/DDBJ whole genome shotgun (WGS) entry which is preliminary data.</text>
</comment>
<keyword evidence="2" id="KW-1185">Reference proteome</keyword>
<dbReference type="PANTHER" id="PTHR48100:SF58">
    <property type="entry name" value="PE-PGRS FAMILY PROTEIN PE_PGRS11"/>
    <property type="match status" value="1"/>
</dbReference>
<dbReference type="SUPFAM" id="SSF53254">
    <property type="entry name" value="Phosphoglycerate mutase-like"/>
    <property type="match status" value="1"/>
</dbReference>
<evidence type="ECO:0000313" key="1">
    <source>
        <dbReference type="EMBL" id="MFC6154060.1"/>
    </source>
</evidence>
<dbReference type="RefSeq" id="WP_206611329.1">
    <property type="nucleotide sequence ID" value="NZ_CP034929.1"/>
</dbReference>
<proteinExistence type="predicted"/>
<dbReference type="PROSITE" id="PS00175">
    <property type="entry name" value="PG_MUTASE"/>
    <property type="match status" value="1"/>
</dbReference>
<dbReference type="InterPro" id="IPR001345">
    <property type="entry name" value="PG/BPGM_mutase_AS"/>
</dbReference>